<organism evidence="1 2">
    <name type="scientific">Hymenobacter citatus</name>
    <dbReference type="NCBI Taxonomy" id="2763506"/>
    <lineage>
        <taxon>Bacteria</taxon>
        <taxon>Pseudomonadati</taxon>
        <taxon>Bacteroidota</taxon>
        <taxon>Cytophagia</taxon>
        <taxon>Cytophagales</taxon>
        <taxon>Hymenobacteraceae</taxon>
        <taxon>Hymenobacter</taxon>
    </lineage>
</organism>
<sequence length="249" mass="28635">MITTARVLILFVLIFLFYSCKGQSTNDIPQFKKNNDLVYSAKQIKVYNDILNDLIKNHFYGYYLGDASDTLYSKNNRVRTDTSAINTDARILTLALLSDSTKLCTIYLNEDPASEKILSWKIDMNTSYGQKIENMLKKYSDNVSGIITKLSMRQSLYKSKDFHSSIARISSVYNMKEYNIDTRTIRGKEDKCVVGIVSLSNIVLNKNKDKGIMYYEFYCGGRCGRGELAEIEQVDGRWHIVNTEMFWIS</sequence>
<gene>
    <name evidence="1" type="ORF">H8B15_03960</name>
</gene>
<dbReference type="EMBL" id="JACSCY010000002">
    <property type="protein sequence ID" value="MBC6610063.1"/>
    <property type="molecule type" value="Genomic_DNA"/>
</dbReference>
<protein>
    <recommendedName>
        <fullName evidence="3">Nuclear transport factor 2 family protein</fullName>
    </recommendedName>
</protein>
<name>A0ABR7MHL3_9BACT</name>
<comment type="caution">
    <text evidence="1">The sequence shown here is derived from an EMBL/GenBank/DDBJ whole genome shotgun (WGS) entry which is preliminary data.</text>
</comment>
<accession>A0ABR7MHL3</accession>
<dbReference type="RefSeq" id="WP_187318363.1">
    <property type="nucleotide sequence ID" value="NZ_JACSCY010000002.1"/>
</dbReference>
<proteinExistence type="predicted"/>
<evidence type="ECO:0008006" key="3">
    <source>
        <dbReference type="Google" id="ProtNLM"/>
    </source>
</evidence>
<evidence type="ECO:0000313" key="2">
    <source>
        <dbReference type="Proteomes" id="UP000622017"/>
    </source>
</evidence>
<keyword evidence="2" id="KW-1185">Reference proteome</keyword>
<dbReference type="Proteomes" id="UP000622017">
    <property type="component" value="Unassembled WGS sequence"/>
</dbReference>
<reference evidence="1 2" key="1">
    <citation type="submission" date="2020-08" db="EMBL/GenBank/DDBJ databases">
        <title>Hymenobacter sp.</title>
        <authorList>
            <person name="Kim M.K."/>
        </authorList>
    </citation>
    <scope>NUCLEOTIDE SEQUENCE [LARGE SCALE GENOMIC DNA]</scope>
    <source>
        <strain evidence="1 2">BT507</strain>
    </source>
</reference>
<dbReference type="PROSITE" id="PS51257">
    <property type="entry name" value="PROKAR_LIPOPROTEIN"/>
    <property type="match status" value="1"/>
</dbReference>
<evidence type="ECO:0000313" key="1">
    <source>
        <dbReference type="EMBL" id="MBC6610063.1"/>
    </source>
</evidence>